<dbReference type="Proteomes" id="UP000038010">
    <property type="component" value="Unassembled WGS sequence"/>
</dbReference>
<gene>
    <name evidence="2" type="ORF">AB675_584</name>
</gene>
<evidence type="ECO:0000256" key="1">
    <source>
        <dbReference type="SAM" id="MobiDB-lite"/>
    </source>
</evidence>
<reference evidence="2 3" key="1">
    <citation type="submission" date="2015-06" db="EMBL/GenBank/DDBJ databases">
        <title>Draft genome of the ant-associated black yeast Phialophora attae CBS 131958.</title>
        <authorList>
            <person name="Moreno L.F."/>
            <person name="Stielow B.J."/>
            <person name="de Hoog S."/>
            <person name="Vicente V.A."/>
            <person name="Weiss V.A."/>
            <person name="de Vries M."/>
            <person name="Cruz L.M."/>
            <person name="Souza E.M."/>
        </authorList>
    </citation>
    <scope>NUCLEOTIDE SEQUENCE [LARGE SCALE GENOMIC DNA]</scope>
    <source>
        <strain evidence="2 3">CBS 131958</strain>
    </source>
</reference>
<evidence type="ECO:0000313" key="3">
    <source>
        <dbReference type="Proteomes" id="UP000038010"/>
    </source>
</evidence>
<keyword evidence="3" id="KW-1185">Reference proteome</keyword>
<sequence length="519" mass="54331">MADTVQKKRPGRPKKTVVEDGVVLVNQPTDTTMSVQKTSGVRKATTAALTRPAVVEEIPPSPAKKPRAIPTTSKVVVGVKDAGKKATTKAETTTTTTKRAKKSILSDDSVIEPATQVVSKSTTTTAASKPAAKATTSRTTKAAAASPTTVKSTSEKSASTTTLTTPAKHASKLVEKPTTSSITPPTQPAASSTTPTAEAMPDDSEPISPPAKPSAGAPASPPAQAQAQAQSKAQVSSPFLSSFLNDPEPPPSAGTSISFEEERELRKNETPPPHSAKLAPQRLPERELRQQLCLLSDLQRWRTLSPAARIRAYGAQSFARLRAAEQAVGEPTAEAMGTEAQIAPASIVDAPSTAAAAALVQAPVRPEPANPPIQAAQATAPIASSPPSQPAPNRHPPRVSAPSSSLPARKPVLPSSSSLPRAGPVYTPSPPPKRPTELPLAELKKNPEFRRLSRKWLGLMVGIPVLVFTSTEMWNRYVGLRAERTAGEAKKLGGTWEELRRRSEARGNDSGGGIVNGGV</sequence>
<proteinExistence type="predicted"/>
<feature type="compositionally biased region" description="Low complexity" evidence="1">
    <location>
        <begin position="177"/>
        <end position="199"/>
    </location>
</feature>
<dbReference type="EMBL" id="LFJN01000001">
    <property type="protein sequence ID" value="KPI46052.1"/>
    <property type="molecule type" value="Genomic_DNA"/>
</dbReference>
<dbReference type="AlphaFoldDB" id="A0A0N1P3U5"/>
<evidence type="ECO:0000313" key="2">
    <source>
        <dbReference type="EMBL" id="KPI46052.1"/>
    </source>
</evidence>
<organism evidence="2 3">
    <name type="scientific">Cyphellophora attinorum</name>
    <dbReference type="NCBI Taxonomy" id="1664694"/>
    <lineage>
        <taxon>Eukaryota</taxon>
        <taxon>Fungi</taxon>
        <taxon>Dikarya</taxon>
        <taxon>Ascomycota</taxon>
        <taxon>Pezizomycotina</taxon>
        <taxon>Eurotiomycetes</taxon>
        <taxon>Chaetothyriomycetidae</taxon>
        <taxon>Chaetothyriales</taxon>
        <taxon>Cyphellophoraceae</taxon>
        <taxon>Cyphellophora</taxon>
    </lineage>
</organism>
<dbReference type="RefSeq" id="XP_018006015.1">
    <property type="nucleotide sequence ID" value="XM_018146092.1"/>
</dbReference>
<feature type="compositionally biased region" description="Low complexity" evidence="1">
    <location>
        <begin position="372"/>
        <end position="386"/>
    </location>
</feature>
<name>A0A0N1P3U5_9EURO</name>
<feature type="compositionally biased region" description="Low complexity" evidence="1">
    <location>
        <begin position="114"/>
        <end position="168"/>
    </location>
</feature>
<comment type="caution">
    <text evidence="2">The sequence shown here is derived from an EMBL/GenBank/DDBJ whole genome shotgun (WGS) entry which is preliminary data.</text>
</comment>
<dbReference type="GeneID" id="28737961"/>
<accession>A0A0N1P3U5</accession>
<feature type="compositionally biased region" description="Low complexity" evidence="1">
    <location>
        <begin position="213"/>
        <end position="238"/>
    </location>
</feature>
<dbReference type="VEuPathDB" id="FungiDB:AB675_584"/>
<dbReference type="STRING" id="1664694.A0A0N1P3U5"/>
<feature type="region of interest" description="Disordered" evidence="1">
    <location>
        <begin position="80"/>
        <end position="285"/>
    </location>
</feature>
<protein>
    <submittedName>
        <fullName evidence="2">Uncharacterized protein</fullName>
    </submittedName>
</protein>
<feature type="region of interest" description="Disordered" evidence="1">
    <location>
        <begin position="365"/>
        <end position="441"/>
    </location>
</feature>
<dbReference type="OrthoDB" id="3784821at2759"/>